<comment type="caution">
    <text evidence="2">The sequence shown here is derived from an EMBL/GenBank/DDBJ whole genome shotgun (WGS) entry which is preliminary data.</text>
</comment>
<sequence>MWLLHLDLLLLFLPLDSAFLPLQHTKFTKFPSPESSALKSSNSADPTQSPFVIRDFSSADQLKQIVDLSSRSLPQRPDGVVLVAKYSSTSREECVSTEAGYERLARDNPDTLFMRAFEEFEGFDALVSTMDVRVLPTWDIYFKGNRVGRVEGSKEGEVAGWIARYGYQNTDLDLFSEDSTENSLAWGKRGSEAGEVRTTARFVPGYDWDREGSAFDDAAQKAEDAFTDAFENWSPNVDDD</sequence>
<feature type="signal peptide" evidence="1">
    <location>
        <begin position="1"/>
        <end position="18"/>
    </location>
</feature>
<gene>
    <name evidence="2" type="ORF">TrST_g3898</name>
</gene>
<dbReference type="Proteomes" id="UP001165085">
    <property type="component" value="Unassembled WGS sequence"/>
</dbReference>
<keyword evidence="3" id="KW-1185">Reference proteome</keyword>
<protein>
    <recommendedName>
        <fullName evidence="4">Thioredoxin domain-containing protein</fullName>
    </recommendedName>
</protein>
<accession>A0A9W7BMY9</accession>
<dbReference type="InterPro" id="IPR036249">
    <property type="entry name" value="Thioredoxin-like_sf"/>
</dbReference>
<evidence type="ECO:0008006" key="4">
    <source>
        <dbReference type="Google" id="ProtNLM"/>
    </source>
</evidence>
<dbReference type="AlphaFoldDB" id="A0A9W7BMY9"/>
<dbReference type="OrthoDB" id="72053at2759"/>
<evidence type="ECO:0000256" key="1">
    <source>
        <dbReference type="SAM" id="SignalP"/>
    </source>
</evidence>
<organism evidence="2 3">
    <name type="scientific">Triparma strigata</name>
    <dbReference type="NCBI Taxonomy" id="1606541"/>
    <lineage>
        <taxon>Eukaryota</taxon>
        <taxon>Sar</taxon>
        <taxon>Stramenopiles</taxon>
        <taxon>Ochrophyta</taxon>
        <taxon>Bolidophyceae</taxon>
        <taxon>Parmales</taxon>
        <taxon>Triparmaceae</taxon>
        <taxon>Triparma</taxon>
    </lineage>
</organism>
<reference evidence="3" key="1">
    <citation type="journal article" date="2023" name="Commun. Biol.">
        <title>Genome analysis of Parmales, the sister group of diatoms, reveals the evolutionary specialization of diatoms from phago-mixotrophs to photoautotrophs.</title>
        <authorList>
            <person name="Ban H."/>
            <person name="Sato S."/>
            <person name="Yoshikawa S."/>
            <person name="Yamada K."/>
            <person name="Nakamura Y."/>
            <person name="Ichinomiya M."/>
            <person name="Sato N."/>
            <person name="Blanc-Mathieu R."/>
            <person name="Endo H."/>
            <person name="Kuwata A."/>
            <person name="Ogata H."/>
        </authorList>
    </citation>
    <scope>NUCLEOTIDE SEQUENCE [LARGE SCALE GENOMIC DNA]</scope>
    <source>
        <strain evidence="3">NIES 3701</strain>
    </source>
</reference>
<evidence type="ECO:0000313" key="3">
    <source>
        <dbReference type="Proteomes" id="UP001165085"/>
    </source>
</evidence>
<dbReference type="SUPFAM" id="SSF52833">
    <property type="entry name" value="Thioredoxin-like"/>
    <property type="match status" value="1"/>
</dbReference>
<dbReference type="Gene3D" id="3.40.30.10">
    <property type="entry name" value="Glutaredoxin"/>
    <property type="match status" value="1"/>
</dbReference>
<feature type="chain" id="PRO_5040826377" description="Thioredoxin domain-containing protein" evidence="1">
    <location>
        <begin position="19"/>
        <end position="240"/>
    </location>
</feature>
<dbReference type="EMBL" id="BRXY01000377">
    <property type="protein sequence ID" value="GMH90870.1"/>
    <property type="molecule type" value="Genomic_DNA"/>
</dbReference>
<evidence type="ECO:0000313" key="2">
    <source>
        <dbReference type="EMBL" id="GMH90870.1"/>
    </source>
</evidence>
<keyword evidence="1" id="KW-0732">Signal</keyword>
<name>A0A9W7BMY9_9STRA</name>
<proteinExistence type="predicted"/>